<keyword evidence="6 10" id="KW-1133">Transmembrane helix</keyword>
<gene>
    <name evidence="11" type="primary">CSON010109</name>
</gene>
<evidence type="ECO:0000256" key="10">
    <source>
        <dbReference type="RuleBase" id="RU365084"/>
    </source>
</evidence>
<evidence type="ECO:0000256" key="5">
    <source>
        <dbReference type="ARBA" id="ARBA00022824"/>
    </source>
</evidence>
<dbReference type="GO" id="GO:0180047">
    <property type="term" value="P:dolichol phosphate mannose biosynthetic process"/>
    <property type="evidence" value="ECO:0007669"/>
    <property type="project" value="InterPro"/>
</dbReference>
<reference evidence="11" key="1">
    <citation type="submission" date="2018-04" db="EMBL/GenBank/DDBJ databases">
        <authorList>
            <person name="Go L.Y."/>
            <person name="Mitchell J.A."/>
        </authorList>
    </citation>
    <scope>NUCLEOTIDE SEQUENCE</scope>
    <source>
        <tissue evidence="11">Whole organism</tissue>
    </source>
</reference>
<dbReference type="GO" id="GO:0033185">
    <property type="term" value="C:dolichol-phosphate-mannose synthase complex"/>
    <property type="evidence" value="ECO:0007669"/>
    <property type="project" value="TreeGrafter"/>
</dbReference>
<dbReference type="PANTHER" id="PTHR15039">
    <property type="entry name" value="DOLICHOL PHOSPHATE-MANNOSE BIOSYNTHESIS REGULATORY PROTEIN"/>
    <property type="match status" value="1"/>
</dbReference>
<dbReference type="InterPro" id="IPR009914">
    <property type="entry name" value="DPM2"/>
</dbReference>
<dbReference type="OMA" id="YTVWVIG"/>
<reference evidence="12" key="2">
    <citation type="submission" date="2018-07" db="EMBL/GenBank/DDBJ databases">
        <authorList>
            <person name="Quirk P.G."/>
            <person name="Krulwich T.A."/>
        </authorList>
    </citation>
    <scope>NUCLEOTIDE SEQUENCE</scope>
</reference>
<accession>A0A336JZS0</accession>
<comment type="function">
    <text evidence="10">Regulatory subunit of the dolichol-phosphate mannose (DPM) synthase complex; essential for the ER localization.</text>
</comment>
<keyword evidence="5 10" id="KW-0256">Endoplasmic reticulum</keyword>
<feature type="transmembrane region" description="Helical" evidence="10">
    <location>
        <begin position="12"/>
        <end position="34"/>
    </location>
</feature>
<comment type="subcellular location">
    <subcellularLocation>
        <location evidence="1 10">Endoplasmic reticulum membrane</location>
        <topology evidence="1 10">Multi-pass membrane protein</topology>
    </subcellularLocation>
</comment>
<protein>
    <recommendedName>
        <fullName evidence="3 10">Dolichol phosphate-mannose biosynthesis regulatory protein</fullName>
    </recommendedName>
</protein>
<keyword evidence="4 10" id="KW-0812">Transmembrane</keyword>
<evidence type="ECO:0000256" key="2">
    <source>
        <dbReference type="ARBA" id="ARBA00005478"/>
    </source>
</evidence>
<comment type="function">
    <text evidence="8">Regulates the biosynthesis of dolichol phosphate-mannose. Regulatory subunit of the dolichol-phosphate mannose (DPM) synthase complex; essential for the ER localization and stable expression of DPM1. Part of the glycosylphosphatidylinositol-N-acetylglucosaminyltransferase (GPI-GnT) complex that catalyzes the transfer of N-acetylglucosamine from UDP-N-acetylglucosamine to phosphatidylinositol and participates in the first step of GPI biosynthesis. May act by regulating the GPI-GNT complex.</text>
</comment>
<evidence type="ECO:0000256" key="6">
    <source>
        <dbReference type="ARBA" id="ARBA00022989"/>
    </source>
</evidence>
<name>A0A336JZS0_CULSO</name>
<evidence type="ECO:0000313" key="12">
    <source>
        <dbReference type="EMBL" id="SSX18562.1"/>
    </source>
</evidence>
<evidence type="ECO:0000256" key="7">
    <source>
        <dbReference type="ARBA" id="ARBA00023136"/>
    </source>
</evidence>
<comment type="subunit">
    <text evidence="9">Component of the dolichol-phosphate mannose (DPM) synthase complex composed of DPM1, DPM2 and DPM3; in the complex interacts directly with DPM3. Component of the glycosylphosphatidylinositol-N-acetylglucosaminyltransferase (GPI-GnT) complex composed at least by PIGA, PIGC, PIGH, PIGP, PIGQ, PIGY and DPM2. Interacts with PIGA, PIGC and PIGQ.</text>
</comment>
<dbReference type="VEuPathDB" id="VectorBase:CSON010109"/>
<feature type="transmembrane region" description="Helical" evidence="10">
    <location>
        <begin position="49"/>
        <end position="71"/>
    </location>
</feature>
<evidence type="ECO:0000256" key="4">
    <source>
        <dbReference type="ARBA" id="ARBA00022692"/>
    </source>
</evidence>
<dbReference type="GO" id="GO:0005789">
    <property type="term" value="C:endoplasmic reticulum membrane"/>
    <property type="evidence" value="ECO:0007669"/>
    <property type="project" value="UniProtKB-SubCell"/>
</dbReference>
<dbReference type="AlphaFoldDB" id="A0A336JZS0"/>
<keyword evidence="7 10" id="KW-0472">Membrane</keyword>
<sequence length="80" mass="9475">MVSNALIGKLILFVSVSIFIYYFFWVAVLPFMLVDEDNWIYQLFPPHHYAFLFPTIFGIIFIGGLTIYTLYHIRGYVQLF</sequence>
<dbReference type="EMBL" id="UFQT01000040">
    <property type="protein sequence ID" value="SSX18562.1"/>
    <property type="molecule type" value="Genomic_DNA"/>
</dbReference>
<evidence type="ECO:0000256" key="9">
    <source>
        <dbReference type="ARBA" id="ARBA00046896"/>
    </source>
</evidence>
<organism evidence="11">
    <name type="scientific">Culicoides sonorensis</name>
    <name type="common">Biting midge</name>
    <dbReference type="NCBI Taxonomy" id="179676"/>
    <lineage>
        <taxon>Eukaryota</taxon>
        <taxon>Metazoa</taxon>
        <taxon>Ecdysozoa</taxon>
        <taxon>Arthropoda</taxon>
        <taxon>Hexapoda</taxon>
        <taxon>Insecta</taxon>
        <taxon>Pterygota</taxon>
        <taxon>Neoptera</taxon>
        <taxon>Endopterygota</taxon>
        <taxon>Diptera</taxon>
        <taxon>Nematocera</taxon>
        <taxon>Chironomoidea</taxon>
        <taxon>Ceratopogonidae</taxon>
        <taxon>Ceratopogoninae</taxon>
        <taxon>Culicoides</taxon>
        <taxon>Monoculicoides</taxon>
    </lineage>
</organism>
<comment type="pathway">
    <text evidence="10">Protein modification; protein glycosylation.</text>
</comment>
<evidence type="ECO:0000256" key="8">
    <source>
        <dbReference type="ARBA" id="ARBA00045174"/>
    </source>
</evidence>
<evidence type="ECO:0000313" key="11">
    <source>
        <dbReference type="EMBL" id="SSW98176.1"/>
    </source>
</evidence>
<proteinExistence type="inferred from homology"/>
<evidence type="ECO:0000256" key="3">
    <source>
        <dbReference type="ARBA" id="ARBA00018157"/>
    </source>
</evidence>
<evidence type="ECO:0000256" key="1">
    <source>
        <dbReference type="ARBA" id="ARBA00004477"/>
    </source>
</evidence>
<comment type="similarity">
    <text evidence="2 10">Belongs to the DPM2 family.</text>
</comment>
<dbReference type="PANTHER" id="PTHR15039:SF11">
    <property type="entry name" value="DOLICHOL PHOSPHATE-MANNOSE BIOSYNTHESIS REGULATORY PROTEIN"/>
    <property type="match status" value="1"/>
</dbReference>
<dbReference type="GO" id="GO:0006506">
    <property type="term" value="P:GPI anchor biosynthetic process"/>
    <property type="evidence" value="ECO:0007669"/>
    <property type="project" value="TreeGrafter"/>
</dbReference>
<dbReference type="UniPathway" id="UPA00378"/>
<dbReference type="GO" id="GO:0030234">
    <property type="term" value="F:enzyme regulator activity"/>
    <property type="evidence" value="ECO:0007669"/>
    <property type="project" value="UniProtKB-UniRule"/>
</dbReference>
<dbReference type="Pfam" id="PF07297">
    <property type="entry name" value="DPM2"/>
    <property type="match status" value="1"/>
</dbReference>
<dbReference type="EMBL" id="UFQS01000040">
    <property type="protein sequence ID" value="SSW98176.1"/>
    <property type="molecule type" value="Genomic_DNA"/>
</dbReference>